<sequence length="81" mass="8125">MSCCSVRSNTSSPTAGGRANLLGNAPEDATTCPVMGGVVASTSAAEAAGLYRDHKGARYYFCCAGCGPAFDADPARYVGVA</sequence>
<keyword evidence="4" id="KW-1185">Reference proteome</keyword>
<dbReference type="Pfam" id="PF04945">
    <property type="entry name" value="YHS"/>
    <property type="match status" value="1"/>
</dbReference>
<accession>A0ABY7XUA8</accession>
<protein>
    <submittedName>
        <fullName evidence="3">YHS domain-containing protein</fullName>
    </submittedName>
</protein>
<dbReference type="Proteomes" id="UP001215097">
    <property type="component" value="Chromosome"/>
</dbReference>
<dbReference type="Gene3D" id="1.10.620.20">
    <property type="entry name" value="Ribonucleotide Reductase, subunit A"/>
    <property type="match status" value="1"/>
</dbReference>
<gene>
    <name evidence="3" type="ORF">KV395_14840</name>
</gene>
<dbReference type="InterPro" id="IPR012348">
    <property type="entry name" value="RNR-like"/>
</dbReference>
<dbReference type="EMBL" id="CP078075">
    <property type="protein sequence ID" value="WDM45617.1"/>
    <property type="molecule type" value="Genomic_DNA"/>
</dbReference>
<evidence type="ECO:0000313" key="3">
    <source>
        <dbReference type="EMBL" id="WDM45617.1"/>
    </source>
</evidence>
<evidence type="ECO:0000313" key="4">
    <source>
        <dbReference type="Proteomes" id="UP001215097"/>
    </source>
</evidence>
<evidence type="ECO:0000259" key="2">
    <source>
        <dbReference type="Pfam" id="PF04945"/>
    </source>
</evidence>
<feature type="region of interest" description="Disordered" evidence="1">
    <location>
        <begin position="1"/>
        <end position="20"/>
    </location>
</feature>
<organism evidence="3 4">
    <name type="scientific">Microbacterium luteolum</name>
    <name type="common">Aureobacterium luteolum</name>
    <dbReference type="NCBI Taxonomy" id="69367"/>
    <lineage>
        <taxon>Bacteria</taxon>
        <taxon>Bacillati</taxon>
        <taxon>Actinomycetota</taxon>
        <taxon>Actinomycetes</taxon>
        <taxon>Micrococcales</taxon>
        <taxon>Microbacteriaceae</taxon>
        <taxon>Microbacterium</taxon>
    </lineage>
</organism>
<dbReference type="InterPro" id="IPR009078">
    <property type="entry name" value="Ferritin-like_SF"/>
</dbReference>
<evidence type="ECO:0000256" key="1">
    <source>
        <dbReference type="SAM" id="MobiDB-lite"/>
    </source>
</evidence>
<name>A0ABY7XUA8_MICLT</name>
<dbReference type="SUPFAM" id="SSF47240">
    <property type="entry name" value="Ferritin-like"/>
    <property type="match status" value="1"/>
</dbReference>
<proteinExistence type="predicted"/>
<feature type="domain" description="YHS" evidence="2">
    <location>
        <begin position="50"/>
        <end position="79"/>
    </location>
</feature>
<reference evidence="3 4" key="1">
    <citation type="submission" date="2021-06" db="EMBL/GenBank/DDBJ databases">
        <title>Genome-based taxonomic framework of Microbacterium strains isolated from marine environment, the description of four new species and reclassification of four preexisting species.</title>
        <authorList>
            <person name="Lee S.D."/>
            <person name="Kim S.-M."/>
            <person name="Byeon Y.-S."/>
            <person name="Yang H.L."/>
            <person name="Kim I.S."/>
        </authorList>
    </citation>
    <scope>NUCLEOTIDE SEQUENCE [LARGE SCALE GENOMIC DNA]</scope>
    <source>
        <strain evidence="3 4">KACC 14465</strain>
    </source>
</reference>
<feature type="compositionally biased region" description="Polar residues" evidence="1">
    <location>
        <begin position="1"/>
        <end position="14"/>
    </location>
</feature>
<dbReference type="InterPro" id="IPR007029">
    <property type="entry name" value="YHS_dom"/>
</dbReference>